<gene>
    <name evidence="1" type="ORF">RFI_02860</name>
</gene>
<protein>
    <submittedName>
        <fullName evidence="1">Uncharacterized protein</fullName>
    </submittedName>
</protein>
<comment type="caution">
    <text evidence="1">The sequence shown here is derived from an EMBL/GenBank/DDBJ whole genome shotgun (WGS) entry which is preliminary data.</text>
</comment>
<dbReference type="Proteomes" id="UP000023152">
    <property type="component" value="Unassembled WGS sequence"/>
</dbReference>
<evidence type="ECO:0000313" key="2">
    <source>
        <dbReference type="Proteomes" id="UP000023152"/>
    </source>
</evidence>
<dbReference type="EMBL" id="ASPP01002749">
    <property type="protein sequence ID" value="ETO34233.1"/>
    <property type="molecule type" value="Genomic_DNA"/>
</dbReference>
<proteinExistence type="predicted"/>
<accession>X6P7Z1</accession>
<reference evidence="1 2" key="1">
    <citation type="journal article" date="2013" name="Curr. Biol.">
        <title>The Genome of the Foraminiferan Reticulomyxa filosa.</title>
        <authorList>
            <person name="Glockner G."/>
            <person name="Hulsmann N."/>
            <person name="Schleicher M."/>
            <person name="Noegel A.A."/>
            <person name="Eichinger L."/>
            <person name="Gallinger C."/>
            <person name="Pawlowski J."/>
            <person name="Sierra R."/>
            <person name="Euteneuer U."/>
            <person name="Pillet L."/>
            <person name="Moustafa A."/>
            <person name="Platzer M."/>
            <person name="Groth M."/>
            <person name="Szafranski K."/>
            <person name="Schliwa M."/>
        </authorList>
    </citation>
    <scope>NUCLEOTIDE SEQUENCE [LARGE SCALE GENOMIC DNA]</scope>
</reference>
<keyword evidence="2" id="KW-1185">Reference proteome</keyword>
<evidence type="ECO:0000313" key="1">
    <source>
        <dbReference type="EMBL" id="ETO34233.1"/>
    </source>
</evidence>
<dbReference type="AlphaFoldDB" id="X6P7Z1"/>
<organism evidence="1 2">
    <name type="scientific">Reticulomyxa filosa</name>
    <dbReference type="NCBI Taxonomy" id="46433"/>
    <lineage>
        <taxon>Eukaryota</taxon>
        <taxon>Sar</taxon>
        <taxon>Rhizaria</taxon>
        <taxon>Retaria</taxon>
        <taxon>Foraminifera</taxon>
        <taxon>Monothalamids</taxon>
        <taxon>Reticulomyxidae</taxon>
        <taxon>Reticulomyxa</taxon>
    </lineage>
</organism>
<name>X6P7Z1_RETFI</name>
<sequence length="187" mass="21778">MKQENSLISVSENVDLVYCIDFDLVRLVEIAKFRVKFDMSLTHYGNTTKISFCKSPILILTIYMSIAITNCSNWPWIMTISHCIWVRFNQAKVIARGQSRKKQHTKFETTDPRKSKIEIIIIIIIVSEMMMLKNIPTFGRHGAELKVDRNIDGKTTPWKAYTKFDKDERSITIYLIFETILPIVVLK</sequence>